<organism evidence="3 4">
    <name type="scientific">Thalassospira aquimaris</name>
    <dbReference type="NCBI Taxonomy" id="3037796"/>
    <lineage>
        <taxon>Bacteria</taxon>
        <taxon>Pseudomonadati</taxon>
        <taxon>Pseudomonadota</taxon>
        <taxon>Alphaproteobacteria</taxon>
        <taxon>Rhodospirillales</taxon>
        <taxon>Thalassospiraceae</taxon>
        <taxon>Thalassospira</taxon>
    </lineage>
</organism>
<accession>A0ABT6GFK1</accession>
<keyword evidence="1" id="KW-0238">DNA-binding</keyword>
<reference evidence="3 4" key="1">
    <citation type="submission" date="2023-03" db="EMBL/GenBank/DDBJ databases">
        <title>Strain FZY0004 represents a novel species in the genus Thalassospira isolated from seawater.</title>
        <authorList>
            <person name="Fu Z.-Y."/>
        </authorList>
    </citation>
    <scope>NUCLEOTIDE SEQUENCE [LARGE SCALE GENOMIC DNA]</scope>
    <source>
        <strain evidence="3 4">FZY0004</strain>
    </source>
</reference>
<dbReference type="RefSeq" id="WP_278006916.1">
    <property type="nucleotide sequence ID" value="NZ_JARSBO010000008.1"/>
</dbReference>
<dbReference type="InterPro" id="IPR002793">
    <property type="entry name" value="Endonuclease_NucS"/>
</dbReference>
<evidence type="ECO:0000256" key="1">
    <source>
        <dbReference type="ARBA" id="ARBA00023125"/>
    </source>
</evidence>
<keyword evidence="3" id="KW-0255">Endonuclease</keyword>
<dbReference type="InterPro" id="IPR048301">
    <property type="entry name" value="NucS_C"/>
</dbReference>
<dbReference type="Pfam" id="PF01939">
    <property type="entry name" value="NucS_C"/>
    <property type="match status" value="1"/>
</dbReference>
<gene>
    <name evidence="3" type="ORF">P7680_17085</name>
</gene>
<keyword evidence="3" id="KW-0540">Nuclease</keyword>
<protein>
    <submittedName>
        <fullName evidence="3">Endonuclease NucS</fullName>
    </submittedName>
</protein>
<dbReference type="InterPro" id="IPR011856">
    <property type="entry name" value="tRNA_endonuc-like_dom_sf"/>
</dbReference>
<keyword evidence="3" id="KW-0378">Hydrolase</keyword>
<dbReference type="Gene3D" id="3.40.1350.10">
    <property type="match status" value="1"/>
</dbReference>
<dbReference type="EMBL" id="JARSBO010000008">
    <property type="protein sequence ID" value="MDG4720723.1"/>
    <property type="molecule type" value="Genomic_DNA"/>
</dbReference>
<keyword evidence="4" id="KW-1185">Reference proteome</keyword>
<evidence type="ECO:0000313" key="3">
    <source>
        <dbReference type="EMBL" id="MDG4720723.1"/>
    </source>
</evidence>
<comment type="caution">
    <text evidence="3">The sequence shown here is derived from an EMBL/GenBank/DDBJ whole genome shotgun (WGS) entry which is preliminary data.</text>
</comment>
<dbReference type="Proteomes" id="UP001529180">
    <property type="component" value="Unassembled WGS sequence"/>
</dbReference>
<feature type="domain" description="Endonuclease NucS C-terminal" evidence="2">
    <location>
        <begin position="207"/>
        <end position="281"/>
    </location>
</feature>
<dbReference type="CDD" id="cd22341">
    <property type="entry name" value="NucS-like"/>
    <property type="match status" value="1"/>
</dbReference>
<sequence length="312" mass="34985">MSAPRSYYRIMLGQKSAFAAECYKDSWFGGDWGIAPDLSHELSENWRDFNTKFIPVFLEANPEKSKVAAGLACGMLHTICKGIQKGDIVLCPDGTGSYWVGEVIGDYYYVPDGMLRHRRKVQWFPKSIARADMSEALQRSTGSIGTVSNITKHAEEIERFLAGHVPPTLISTDELVEDPSVFALEKHLEDFLVRNWASTELGKSYNIFEDEGEPVGQQYPTDTGPIDILALRKDGKEILVVELKKGRASDAVVGQVQRYMGYVLDELAEPGQSVRGCIIALEDDLRLRRALRATNNIDFYRYQVSFKLFKGG</sequence>
<proteinExistence type="predicted"/>
<evidence type="ECO:0000259" key="2">
    <source>
        <dbReference type="Pfam" id="PF01939"/>
    </source>
</evidence>
<dbReference type="GO" id="GO:0004519">
    <property type="term" value="F:endonuclease activity"/>
    <property type="evidence" value="ECO:0007669"/>
    <property type="project" value="UniProtKB-KW"/>
</dbReference>
<name>A0ABT6GFK1_9PROT</name>
<evidence type="ECO:0000313" key="4">
    <source>
        <dbReference type="Proteomes" id="UP001529180"/>
    </source>
</evidence>